<sequence>MTAVLARSAEAGLIGSSCAVGPSSDFEGVCEGGWWDELLQDPAAGTGPQTLTLESEEAAFMPMATTTSWDEHSSLEDVPYGYNFSFPEQDAYVSPLPCMALELEKHAKEIEAQSKPPQPTAERAPTQVAFRLQGSLSSTDITSLTAGKPAATPTGLPSVAQSEPSTPFLTKASSEGEAERRQSPVRPNTVPLSEALLNAQRVDVASCGLESTSWRGCKKGSWCTRENRHRGLCNTKASIPGLAAYSTAELAAVGMRAEDMAEVHSPEPSVSEETTSELHKCKSLGEGDSDQGSAADTEGHFTIYESPEDMPAPVFVVPYDGSGVPYAGSVAGSDSDNEHGSAVGLTAAQLQKHASMDLSGVTNGSHGYKAESLAWNPEAAEETDFSDDEQHVAPARAPFASQRFISDCDACEPVARLVPCATSVAGSELGSDDGTEDSDNEEGRPSGGAFKLARLGERRVRREMEGAESDGVLSKQPLPRKPARAAKADSSAPAGRGRKRMVGGTFKVAANGCCAPGQQCTQCGTQQTPVWRAGPMGPKTLCNACGVRYMKSSKRK</sequence>
<dbReference type="Pfam" id="PF00320">
    <property type="entry name" value="GATA"/>
    <property type="match status" value="1"/>
</dbReference>
<dbReference type="SMART" id="SM00401">
    <property type="entry name" value="ZnF_GATA"/>
    <property type="match status" value="1"/>
</dbReference>
<proteinExistence type="inferred from homology"/>
<evidence type="ECO:0000256" key="9">
    <source>
        <dbReference type="SAM" id="MobiDB-lite"/>
    </source>
</evidence>
<evidence type="ECO:0000259" key="10">
    <source>
        <dbReference type="PROSITE" id="PS50114"/>
    </source>
</evidence>
<dbReference type="InterPro" id="IPR013088">
    <property type="entry name" value="Znf_NHR/GATA"/>
</dbReference>
<evidence type="ECO:0000256" key="1">
    <source>
        <dbReference type="ARBA" id="ARBA00022723"/>
    </source>
</evidence>
<dbReference type="PROSITE" id="PS50114">
    <property type="entry name" value="GATA_ZN_FINGER_2"/>
    <property type="match status" value="1"/>
</dbReference>
<keyword evidence="12" id="KW-1185">Reference proteome</keyword>
<comment type="caution">
    <text evidence="11">The sequence shown here is derived from an EMBL/GenBank/DDBJ whole genome shotgun (WGS) entry which is preliminary data.</text>
</comment>
<organism evidence="11 12">
    <name type="scientific">[Myrmecia] bisecta</name>
    <dbReference type="NCBI Taxonomy" id="41462"/>
    <lineage>
        <taxon>Eukaryota</taxon>
        <taxon>Viridiplantae</taxon>
        <taxon>Chlorophyta</taxon>
        <taxon>core chlorophytes</taxon>
        <taxon>Trebouxiophyceae</taxon>
        <taxon>Trebouxiales</taxon>
        <taxon>Trebouxiaceae</taxon>
        <taxon>Myrmecia</taxon>
    </lineage>
</organism>
<accession>A0AAW1PSY6</accession>
<protein>
    <recommendedName>
        <fullName evidence="10">GATA-type domain-containing protein</fullName>
    </recommendedName>
</protein>
<dbReference type="SUPFAM" id="SSF57716">
    <property type="entry name" value="Glucocorticoid receptor-like (DNA-binding domain)"/>
    <property type="match status" value="1"/>
</dbReference>
<keyword evidence="2 8" id="KW-0863">Zinc-finger</keyword>
<feature type="compositionally biased region" description="Acidic residues" evidence="9">
    <location>
        <begin position="430"/>
        <end position="440"/>
    </location>
</feature>
<dbReference type="PROSITE" id="PS00344">
    <property type="entry name" value="GATA_ZN_FINGER_1"/>
    <property type="match status" value="1"/>
</dbReference>
<feature type="compositionally biased region" description="Basic and acidic residues" evidence="9">
    <location>
        <begin position="454"/>
        <end position="465"/>
    </location>
</feature>
<keyword evidence="3" id="KW-0862">Zinc</keyword>
<gene>
    <name evidence="11" type="ORF">WJX72_000425</name>
</gene>
<keyword evidence="4" id="KW-0805">Transcription regulation</keyword>
<keyword evidence="5" id="KW-0804">Transcription</keyword>
<evidence type="ECO:0000256" key="8">
    <source>
        <dbReference type="PROSITE-ProRule" id="PRU00094"/>
    </source>
</evidence>
<feature type="region of interest" description="Disordered" evidence="9">
    <location>
        <begin position="265"/>
        <end position="296"/>
    </location>
</feature>
<comment type="function">
    <text evidence="7">Transcriptional regulator that specifically binds 5'-GATA-3' or 5'-GAT-3' motifs within gene promoters.</text>
</comment>
<evidence type="ECO:0000256" key="4">
    <source>
        <dbReference type="ARBA" id="ARBA00023015"/>
    </source>
</evidence>
<dbReference type="GO" id="GO:0006355">
    <property type="term" value="P:regulation of DNA-templated transcription"/>
    <property type="evidence" value="ECO:0007669"/>
    <property type="project" value="InterPro"/>
</dbReference>
<dbReference type="PANTHER" id="PTHR47172">
    <property type="entry name" value="OS01G0976800 PROTEIN"/>
    <property type="match status" value="1"/>
</dbReference>
<feature type="domain" description="GATA-type" evidence="10">
    <location>
        <begin position="514"/>
        <end position="556"/>
    </location>
</feature>
<evidence type="ECO:0000256" key="7">
    <source>
        <dbReference type="ARBA" id="ARBA00037539"/>
    </source>
</evidence>
<dbReference type="Gene3D" id="3.30.50.10">
    <property type="entry name" value="Erythroid Transcription Factor GATA-1, subunit A"/>
    <property type="match status" value="1"/>
</dbReference>
<dbReference type="EMBL" id="JALJOR010000009">
    <property type="protein sequence ID" value="KAK9811238.1"/>
    <property type="molecule type" value="Genomic_DNA"/>
</dbReference>
<evidence type="ECO:0000313" key="12">
    <source>
        <dbReference type="Proteomes" id="UP001489004"/>
    </source>
</evidence>
<feature type="region of interest" description="Disordered" evidence="9">
    <location>
        <begin position="141"/>
        <end position="188"/>
    </location>
</feature>
<feature type="region of interest" description="Disordered" evidence="9">
    <location>
        <begin position="425"/>
        <end position="499"/>
    </location>
</feature>
<evidence type="ECO:0000313" key="11">
    <source>
        <dbReference type="EMBL" id="KAK9811238.1"/>
    </source>
</evidence>
<dbReference type="PANTHER" id="PTHR47172:SF24">
    <property type="entry name" value="GATA ZINC FINGER DOMAIN-CONTAINING PROTEIN 14-RELATED"/>
    <property type="match status" value="1"/>
</dbReference>
<evidence type="ECO:0000256" key="2">
    <source>
        <dbReference type="ARBA" id="ARBA00022771"/>
    </source>
</evidence>
<dbReference type="GO" id="GO:0008270">
    <property type="term" value="F:zinc ion binding"/>
    <property type="evidence" value="ECO:0007669"/>
    <property type="project" value="UniProtKB-KW"/>
</dbReference>
<feature type="compositionally biased region" description="Basic and acidic residues" evidence="9">
    <location>
        <begin position="276"/>
        <end position="285"/>
    </location>
</feature>
<reference evidence="11 12" key="1">
    <citation type="journal article" date="2024" name="Nat. Commun.">
        <title>Phylogenomics reveals the evolutionary origins of lichenization in chlorophyte algae.</title>
        <authorList>
            <person name="Puginier C."/>
            <person name="Libourel C."/>
            <person name="Otte J."/>
            <person name="Skaloud P."/>
            <person name="Haon M."/>
            <person name="Grisel S."/>
            <person name="Petersen M."/>
            <person name="Berrin J.G."/>
            <person name="Delaux P.M."/>
            <person name="Dal Grande F."/>
            <person name="Keller J."/>
        </authorList>
    </citation>
    <scope>NUCLEOTIDE SEQUENCE [LARGE SCALE GENOMIC DNA]</scope>
    <source>
        <strain evidence="11 12">SAG 2043</strain>
    </source>
</reference>
<evidence type="ECO:0000256" key="5">
    <source>
        <dbReference type="ARBA" id="ARBA00023163"/>
    </source>
</evidence>
<dbReference type="InterPro" id="IPR000679">
    <property type="entry name" value="Znf_GATA"/>
</dbReference>
<dbReference type="AlphaFoldDB" id="A0AAW1PSY6"/>
<evidence type="ECO:0000256" key="6">
    <source>
        <dbReference type="ARBA" id="ARBA00024019"/>
    </source>
</evidence>
<name>A0AAW1PSY6_9CHLO</name>
<feature type="compositionally biased region" description="Polar residues" evidence="9">
    <location>
        <begin position="159"/>
        <end position="173"/>
    </location>
</feature>
<dbReference type="Proteomes" id="UP001489004">
    <property type="component" value="Unassembled WGS sequence"/>
</dbReference>
<dbReference type="GO" id="GO:0043565">
    <property type="term" value="F:sequence-specific DNA binding"/>
    <property type="evidence" value="ECO:0007669"/>
    <property type="project" value="InterPro"/>
</dbReference>
<evidence type="ECO:0000256" key="3">
    <source>
        <dbReference type="ARBA" id="ARBA00022833"/>
    </source>
</evidence>
<keyword evidence="1" id="KW-0479">Metal-binding</keyword>
<comment type="similarity">
    <text evidence="6">Belongs to the type IV zinc-finger family. Class B subfamily.</text>
</comment>